<feature type="domain" description="ATP-dependent DNA ligase family profile" evidence="11">
    <location>
        <begin position="323"/>
        <end position="417"/>
    </location>
</feature>
<dbReference type="Gene3D" id="1.10.3260.10">
    <property type="entry name" value="DNA ligase, ATP-dependent, N-terminal domain"/>
    <property type="match status" value="1"/>
</dbReference>
<keyword evidence="4" id="KW-0547">Nucleotide-binding</keyword>
<evidence type="ECO:0000256" key="10">
    <source>
        <dbReference type="ARBA" id="ARBA00034003"/>
    </source>
</evidence>
<evidence type="ECO:0000259" key="11">
    <source>
        <dbReference type="PROSITE" id="PS50160"/>
    </source>
</evidence>
<dbReference type="SUPFAM" id="SSF50249">
    <property type="entry name" value="Nucleic acid-binding proteins"/>
    <property type="match status" value="1"/>
</dbReference>
<dbReference type="Gene3D" id="3.30.470.30">
    <property type="entry name" value="DNA ligase/mRNA capping enzyme"/>
    <property type="match status" value="1"/>
</dbReference>
<keyword evidence="7" id="KW-0233">DNA recombination</keyword>
<evidence type="ECO:0000256" key="6">
    <source>
        <dbReference type="ARBA" id="ARBA00022840"/>
    </source>
</evidence>
<reference evidence="12 13" key="1">
    <citation type="submission" date="2021-11" db="EMBL/GenBank/DDBJ databases">
        <title>Aliifidinibius sp. nov., a new bacterium isolated from saline soil.</title>
        <authorList>
            <person name="Galisteo C."/>
            <person name="De La Haba R."/>
            <person name="Sanchez-Porro C."/>
            <person name="Ventosa A."/>
        </authorList>
    </citation>
    <scope>NUCLEOTIDE SEQUENCE [LARGE SCALE GENOMIC DNA]</scope>
    <source>
        <strain evidence="12 13">KACC 190600</strain>
    </source>
</reference>
<sequence length="569" mass="64898">MSDTFQQWAENAQQISEAPDAPSKVAICANYFRSLHSDTDIKLAAQFLGEGPMPALSAKRATAGSRTYSMCAARFCEVDYQKVFKPCKKAIGSAAEAIEKLMENIETAREKRVPANLSLVDISDSFEKLSKHTTRTEKQKILASVWRQMTPIEIKFYIHLLSQKTPGIGLGEQQLITVLANVFDQETKEVRYAHAISGSIGKTAVLCKKDALDEALFSLFQPLPFMFASSSRDNLPHDLSQYVAEENFSGLRTQLHIRGNKIRLYAENGDDVSRFFPDIVQFFAKRELPETVLDGEICVFKENEIHPYQILHKRLKHTAHSEEIQNKFPALFIASDILYAHPQPTINQQLAKRRTKLEALAKKYHFPISNQFTITDEEEVNQLSKRAVARGNEGLILKDINSKYNPNHSGIAWITFKTPAGTLHTVIMYAHTAGGSEDKNYSNFTLGIRVAEDERYEEEFIPIGKTEIRCPDDKIQQFHKRIEELTVETYGPTLGLIPEIVVELKFDDIQVNKRTKANYKLKLPRFKKIRWDLGPDDIDTLKTVEQLYRQIIDRDRLKQSNNPSFHFID</sequence>
<comment type="caution">
    <text evidence="12">The sequence shown here is derived from an EMBL/GenBank/DDBJ whole genome shotgun (WGS) entry which is preliminary data.</text>
</comment>
<evidence type="ECO:0000256" key="1">
    <source>
        <dbReference type="ARBA" id="ARBA00007572"/>
    </source>
</evidence>
<evidence type="ECO:0000256" key="7">
    <source>
        <dbReference type="ARBA" id="ARBA00023172"/>
    </source>
</evidence>
<dbReference type="EMBL" id="JAJNDC010000002">
    <property type="protein sequence ID" value="MCW9713325.1"/>
    <property type="molecule type" value="Genomic_DNA"/>
</dbReference>
<dbReference type="PANTHER" id="PTHR45674">
    <property type="entry name" value="DNA LIGASE 1/3 FAMILY MEMBER"/>
    <property type="match status" value="1"/>
</dbReference>
<evidence type="ECO:0000256" key="8">
    <source>
        <dbReference type="ARBA" id="ARBA00023204"/>
    </source>
</evidence>
<accession>A0ABT3PZN7</accession>
<dbReference type="SUPFAM" id="SSF117018">
    <property type="entry name" value="ATP-dependent DNA ligase DNA-binding domain"/>
    <property type="match status" value="1"/>
</dbReference>
<comment type="catalytic activity">
    <reaction evidence="10">
        <text>ATP + (deoxyribonucleotide)n-3'-hydroxyl + 5'-phospho-(deoxyribonucleotide)m = (deoxyribonucleotide)n+m + AMP + diphosphate.</text>
        <dbReference type="EC" id="6.5.1.1"/>
    </reaction>
</comment>
<name>A0ABT3PZN7_9BACT</name>
<evidence type="ECO:0000256" key="3">
    <source>
        <dbReference type="ARBA" id="ARBA00022618"/>
    </source>
</evidence>
<keyword evidence="9" id="KW-0131">Cell cycle</keyword>
<keyword evidence="6" id="KW-0067">ATP-binding</keyword>
<gene>
    <name evidence="12" type="ORF">LQ318_10440</name>
</gene>
<dbReference type="InterPro" id="IPR012308">
    <property type="entry name" value="DNA_ligase_ATP-dep_N"/>
</dbReference>
<keyword evidence="13" id="KW-1185">Reference proteome</keyword>
<dbReference type="PANTHER" id="PTHR45674:SF4">
    <property type="entry name" value="DNA LIGASE 1"/>
    <property type="match status" value="1"/>
</dbReference>
<dbReference type="InterPro" id="IPR050191">
    <property type="entry name" value="ATP-dep_DNA_ligase"/>
</dbReference>
<dbReference type="InterPro" id="IPR012340">
    <property type="entry name" value="NA-bd_OB-fold"/>
</dbReference>
<evidence type="ECO:0000256" key="4">
    <source>
        <dbReference type="ARBA" id="ARBA00022741"/>
    </source>
</evidence>
<dbReference type="Pfam" id="PF01068">
    <property type="entry name" value="DNA_ligase_A_M"/>
    <property type="match status" value="1"/>
</dbReference>
<dbReference type="Pfam" id="PF04675">
    <property type="entry name" value="DNA_ligase_A_N"/>
    <property type="match status" value="1"/>
</dbReference>
<keyword evidence="5" id="KW-0227">DNA damage</keyword>
<organism evidence="12 13">
    <name type="scientific">Fodinibius salicampi</name>
    <dbReference type="NCBI Taxonomy" id="1920655"/>
    <lineage>
        <taxon>Bacteria</taxon>
        <taxon>Pseudomonadati</taxon>
        <taxon>Balneolota</taxon>
        <taxon>Balneolia</taxon>
        <taxon>Balneolales</taxon>
        <taxon>Balneolaceae</taxon>
        <taxon>Fodinibius</taxon>
    </lineage>
</organism>
<dbReference type="SUPFAM" id="SSF56091">
    <property type="entry name" value="DNA ligase/mRNA capping enzyme, catalytic domain"/>
    <property type="match status" value="1"/>
</dbReference>
<dbReference type="Proteomes" id="UP001207337">
    <property type="component" value="Unassembled WGS sequence"/>
</dbReference>
<keyword evidence="2" id="KW-0436">Ligase</keyword>
<dbReference type="InterPro" id="IPR012310">
    <property type="entry name" value="DNA_ligase_ATP-dep_cent"/>
</dbReference>
<evidence type="ECO:0000256" key="9">
    <source>
        <dbReference type="ARBA" id="ARBA00023306"/>
    </source>
</evidence>
<comment type="similarity">
    <text evidence="1">Belongs to the ATP-dependent DNA ligase family.</text>
</comment>
<protein>
    <recommendedName>
        <fullName evidence="11">ATP-dependent DNA ligase family profile domain-containing protein</fullName>
    </recommendedName>
</protein>
<dbReference type="PROSITE" id="PS50160">
    <property type="entry name" value="DNA_LIGASE_A3"/>
    <property type="match status" value="1"/>
</dbReference>
<dbReference type="RefSeq" id="WP_265789907.1">
    <property type="nucleotide sequence ID" value="NZ_BAABRS010000002.1"/>
</dbReference>
<dbReference type="InterPro" id="IPR036599">
    <property type="entry name" value="DNA_ligase_N_sf"/>
</dbReference>
<proteinExistence type="inferred from homology"/>
<evidence type="ECO:0000256" key="2">
    <source>
        <dbReference type="ARBA" id="ARBA00022598"/>
    </source>
</evidence>
<keyword evidence="8" id="KW-0234">DNA repair</keyword>
<dbReference type="Gene3D" id="2.40.50.140">
    <property type="entry name" value="Nucleic acid-binding proteins"/>
    <property type="match status" value="1"/>
</dbReference>
<keyword evidence="3" id="KW-0132">Cell division</keyword>
<evidence type="ECO:0000313" key="12">
    <source>
        <dbReference type="EMBL" id="MCW9713325.1"/>
    </source>
</evidence>
<evidence type="ECO:0000256" key="5">
    <source>
        <dbReference type="ARBA" id="ARBA00022763"/>
    </source>
</evidence>
<evidence type="ECO:0000313" key="13">
    <source>
        <dbReference type="Proteomes" id="UP001207337"/>
    </source>
</evidence>